<dbReference type="SUPFAM" id="SSF47384">
    <property type="entry name" value="Homodimeric domain of signal transducing histidine kinase"/>
    <property type="match status" value="1"/>
</dbReference>
<dbReference type="SMART" id="SM00086">
    <property type="entry name" value="PAC"/>
    <property type="match status" value="2"/>
</dbReference>
<dbReference type="NCBIfam" id="TIGR00229">
    <property type="entry name" value="sensory_box"/>
    <property type="match status" value="2"/>
</dbReference>
<evidence type="ECO:0000256" key="2">
    <source>
        <dbReference type="ARBA" id="ARBA00012438"/>
    </source>
</evidence>
<evidence type="ECO:0000256" key="3">
    <source>
        <dbReference type="ARBA" id="ARBA00022553"/>
    </source>
</evidence>
<dbReference type="InterPro" id="IPR003661">
    <property type="entry name" value="HisK_dim/P_dom"/>
</dbReference>
<dbReference type="InterPro" id="IPR001610">
    <property type="entry name" value="PAC"/>
</dbReference>
<dbReference type="InterPro" id="IPR005467">
    <property type="entry name" value="His_kinase_dom"/>
</dbReference>
<dbReference type="InterPro" id="IPR013656">
    <property type="entry name" value="PAS_4"/>
</dbReference>
<name>A0ABW6AJC7_9BACT</name>
<dbReference type="InterPro" id="IPR035965">
    <property type="entry name" value="PAS-like_dom_sf"/>
</dbReference>
<feature type="domain" description="PAS" evidence="8">
    <location>
        <begin position="285"/>
        <end position="341"/>
    </location>
</feature>
<dbReference type="CDD" id="cd00130">
    <property type="entry name" value="PAS"/>
    <property type="match status" value="3"/>
</dbReference>
<dbReference type="Pfam" id="PF08447">
    <property type="entry name" value="PAS_3"/>
    <property type="match status" value="1"/>
</dbReference>
<dbReference type="Gene3D" id="2.10.70.100">
    <property type="match status" value="1"/>
</dbReference>
<keyword evidence="4" id="KW-0808">Transferase</keyword>
<protein>
    <recommendedName>
        <fullName evidence="2">histidine kinase</fullName>
        <ecNumber evidence="2">2.7.13.3</ecNumber>
    </recommendedName>
</protein>
<proteinExistence type="predicted"/>
<dbReference type="SMART" id="SM00388">
    <property type="entry name" value="HisKA"/>
    <property type="match status" value="1"/>
</dbReference>
<dbReference type="Pfam" id="PF02518">
    <property type="entry name" value="HATPase_c"/>
    <property type="match status" value="1"/>
</dbReference>
<dbReference type="InterPro" id="IPR000700">
    <property type="entry name" value="PAS-assoc_C"/>
</dbReference>
<dbReference type="InterPro" id="IPR036097">
    <property type="entry name" value="HisK_dim/P_sf"/>
</dbReference>
<dbReference type="InterPro" id="IPR003594">
    <property type="entry name" value="HATPase_dom"/>
</dbReference>
<feature type="domain" description="PAC" evidence="9">
    <location>
        <begin position="225"/>
        <end position="277"/>
    </location>
</feature>
<dbReference type="PANTHER" id="PTHR43304:SF1">
    <property type="entry name" value="PAC DOMAIN-CONTAINING PROTEIN"/>
    <property type="match status" value="1"/>
</dbReference>
<dbReference type="CDD" id="cd00082">
    <property type="entry name" value="HisKA"/>
    <property type="match status" value="1"/>
</dbReference>
<dbReference type="Pfam" id="PF13426">
    <property type="entry name" value="PAS_9"/>
    <property type="match status" value="1"/>
</dbReference>
<dbReference type="InterPro" id="IPR004358">
    <property type="entry name" value="Sig_transdc_His_kin-like_C"/>
</dbReference>
<organism evidence="10 11">
    <name type="scientific">Spirosoma flavum</name>
    <dbReference type="NCBI Taxonomy" id="2048557"/>
    <lineage>
        <taxon>Bacteria</taxon>
        <taxon>Pseudomonadati</taxon>
        <taxon>Bacteroidota</taxon>
        <taxon>Cytophagia</taxon>
        <taxon>Cytophagales</taxon>
        <taxon>Cytophagaceae</taxon>
        <taxon>Spirosoma</taxon>
    </lineage>
</organism>
<comment type="catalytic activity">
    <reaction evidence="1">
        <text>ATP + protein L-histidine = ADP + protein N-phospho-L-histidine.</text>
        <dbReference type="EC" id="2.7.13.3"/>
    </reaction>
</comment>
<dbReference type="InterPro" id="IPR000014">
    <property type="entry name" value="PAS"/>
</dbReference>
<dbReference type="EC" id="2.7.13.3" evidence="2"/>
<dbReference type="InterPro" id="IPR036890">
    <property type="entry name" value="HATPase_C_sf"/>
</dbReference>
<dbReference type="Gene3D" id="1.10.287.130">
    <property type="match status" value="1"/>
</dbReference>
<dbReference type="Gene3D" id="3.30.565.10">
    <property type="entry name" value="Histidine kinase-like ATPase, C-terminal domain"/>
    <property type="match status" value="1"/>
</dbReference>
<dbReference type="SMART" id="SM00387">
    <property type="entry name" value="HATPase_c"/>
    <property type="match status" value="1"/>
</dbReference>
<dbReference type="SUPFAM" id="SSF55785">
    <property type="entry name" value="PYP-like sensor domain (PAS domain)"/>
    <property type="match status" value="4"/>
</dbReference>
<keyword evidence="6" id="KW-0175">Coiled coil</keyword>
<dbReference type="InterPro" id="IPR052162">
    <property type="entry name" value="Sensor_kinase/Photoreceptor"/>
</dbReference>
<keyword evidence="3" id="KW-0597">Phosphoprotein</keyword>
<keyword evidence="5" id="KW-0418">Kinase</keyword>
<sequence length="806" mass="91202">MTGNYKSADEELLALREELQRVKQQTSSALEAVGIGLWTMIPQQNRILWDEQCQKIYGWPKKSIPFDEFLSRIHPQDIDNLRAALTNPPSQQTGKPTTIDYRITSPIDDTIRWIRITGRVTKQSSGAADYFSGTAQNITEEKRKEATLKTVEKRFQMAFTHASVGVVILDTQSNIQLINKAFADLVGYSQEELIDKHFESITHPDDMEENVFLIQQLLRGETNSYVFNKRYVRKDGRLVWGQVSSALIRDGEGRPDSFISIVQDITAELQAQSEQKKLLSLLGASEERLREAIELAELGTFDVNIAEETIQLSERAKGWLGFTPDEIPDVAQLFNVIRDRDVLETALYETINKGVDATLDIEYWALNRQTGQERLYHAQGRIIKRSPEDTTFSLRGIAKDITAQKQYAQALEQQVQWRTQALQQANSLVELQTDQLRFVTDSALTAIALYSIIRNEATGDVIDLRYELINQMALRMTGLQVTDLIGHTMLEVFPAIKNSSVWRRYLELAQTGVPLRYHNHYTQDGYDIWYQVQGVRQGELLVLSFLDITELKQTQLKLEALNKNLIEANDNLQQFAFVASHDLQEPLRKIQSFGTLLQEQYADRLGEGATLIQRMQLAAERMSILIKDLLTFSRITANSQITTDVPLDRVIERVIDDLDVAIQEANANLQIKSLPSVKGDESQLRQLFQNLLSNALKFRQPKNELHICISARLVAESDLPASVKPTRQTANYHLICVEDNGIGFDEKYVDRIFQVFQRLHGKSQYAGTGIGLAIVQRVAANHGGVITATSRLGEGSTFQVYLPAGS</sequence>
<dbReference type="Pfam" id="PF00512">
    <property type="entry name" value="HisKA"/>
    <property type="match status" value="1"/>
</dbReference>
<dbReference type="PANTHER" id="PTHR43304">
    <property type="entry name" value="PHYTOCHROME-LIKE PROTEIN CPH1"/>
    <property type="match status" value="1"/>
</dbReference>
<feature type="domain" description="PAC" evidence="9">
    <location>
        <begin position="97"/>
        <end position="150"/>
    </location>
</feature>
<dbReference type="SUPFAM" id="SSF55874">
    <property type="entry name" value="ATPase domain of HSP90 chaperone/DNA topoisomerase II/histidine kinase"/>
    <property type="match status" value="1"/>
</dbReference>
<dbReference type="PROSITE" id="PS50109">
    <property type="entry name" value="HIS_KIN"/>
    <property type="match status" value="1"/>
</dbReference>
<evidence type="ECO:0000256" key="4">
    <source>
        <dbReference type="ARBA" id="ARBA00022679"/>
    </source>
</evidence>
<dbReference type="Gene3D" id="3.30.450.20">
    <property type="entry name" value="PAS domain"/>
    <property type="match status" value="4"/>
</dbReference>
<dbReference type="SMART" id="SM00091">
    <property type="entry name" value="PAS"/>
    <property type="match status" value="4"/>
</dbReference>
<dbReference type="RefSeq" id="WP_381503623.1">
    <property type="nucleotide sequence ID" value="NZ_JBHUOM010000019.1"/>
</dbReference>
<dbReference type="PRINTS" id="PR00344">
    <property type="entry name" value="BCTRLSENSOR"/>
</dbReference>
<feature type="domain" description="Histidine kinase" evidence="7">
    <location>
        <begin position="578"/>
        <end position="806"/>
    </location>
</feature>
<accession>A0ABW6AJC7</accession>
<evidence type="ECO:0000313" key="10">
    <source>
        <dbReference type="EMBL" id="MFD2935574.1"/>
    </source>
</evidence>
<evidence type="ECO:0000256" key="6">
    <source>
        <dbReference type="SAM" id="Coils"/>
    </source>
</evidence>
<reference evidence="11" key="1">
    <citation type="journal article" date="2019" name="Int. J. Syst. Evol. Microbiol.">
        <title>The Global Catalogue of Microorganisms (GCM) 10K type strain sequencing project: providing services to taxonomists for standard genome sequencing and annotation.</title>
        <authorList>
            <consortium name="The Broad Institute Genomics Platform"/>
            <consortium name="The Broad Institute Genome Sequencing Center for Infectious Disease"/>
            <person name="Wu L."/>
            <person name="Ma J."/>
        </authorList>
    </citation>
    <scope>NUCLEOTIDE SEQUENCE [LARGE SCALE GENOMIC DNA]</scope>
    <source>
        <strain evidence="11">KCTC 52490</strain>
    </source>
</reference>
<dbReference type="PROSITE" id="PS50113">
    <property type="entry name" value="PAC"/>
    <property type="match status" value="2"/>
</dbReference>
<dbReference type="EMBL" id="JBHUOM010000019">
    <property type="protein sequence ID" value="MFD2935574.1"/>
    <property type="molecule type" value="Genomic_DNA"/>
</dbReference>
<dbReference type="PROSITE" id="PS50112">
    <property type="entry name" value="PAS"/>
    <property type="match status" value="2"/>
</dbReference>
<evidence type="ECO:0000256" key="1">
    <source>
        <dbReference type="ARBA" id="ARBA00000085"/>
    </source>
</evidence>
<evidence type="ECO:0000259" key="7">
    <source>
        <dbReference type="PROSITE" id="PS50109"/>
    </source>
</evidence>
<gene>
    <name evidence="10" type="ORF">ACFS25_17460</name>
</gene>
<dbReference type="Proteomes" id="UP001597512">
    <property type="component" value="Unassembled WGS sequence"/>
</dbReference>
<dbReference type="Pfam" id="PF08448">
    <property type="entry name" value="PAS_4"/>
    <property type="match status" value="1"/>
</dbReference>
<keyword evidence="11" id="KW-1185">Reference proteome</keyword>
<feature type="coiled-coil region" evidence="6">
    <location>
        <begin position="5"/>
        <end position="32"/>
    </location>
</feature>
<evidence type="ECO:0000259" key="8">
    <source>
        <dbReference type="PROSITE" id="PS50112"/>
    </source>
</evidence>
<dbReference type="InterPro" id="IPR013655">
    <property type="entry name" value="PAS_fold_3"/>
</dbReference>
<evidence type="ECO:0000259" key="9">
    <source>
        <dbReference type="PROSITE" id="PS50113"/>
    </source>
</evidence>
<evidence type="ECO:0000256" key="5">
    <source>
        <dbReference type="ARBA" id="ARBA00022777"/>
    </source>
</evidence>
<evidence type="ECO:0000313" key="11">
    <source>
        <dbReference type="Proteomes" id="UP001597512"/>
    </source>
</evidence>
<feature type="domain" description="PAS" evidence="8">
    <location>
        <begin position="151"/>
        <end position="221"/>
    </location>
</feature>
<comment type="caution">
    <text evidence="10">The sequence shown here is derived from an EMBL/GenBank/DDBJ whole genome shotgun (WGS) entry which is preliminary data.</text>
</comment>